<comment type="caution">
    <text evidence="1">The sequence shown here is derived from an EMBL/GenBank/DDBJ whole genome shotgun (WGS) entry which is preliminary data.</text>
</comment>
<accession>A0A948TCP7</accession>
<sequence>FNAMFDRLISKDPENDFKSIRFHGNVMVAIADSRNGSGHHVRIPLDITFPFRRENLFVDSQVHYSYANEVCGMTNDWCDSTKWETGMIPFTGSVRKSRMAEYKKQEAAYEQTFRSGKCTFGDMNYKRHRDVRYSNEYPAGCRCPHCGTFWID</sequence>
<dbReference type="AlphaFoldDB" id="A0A948TCP7"/>
<reference evidence="1" key="2">
    <citation type="submission" date="2021-04" db="EMBL/GenBank/DDBJ databases">
        <authorList>
            <person name="Gilroy R."/>
        </authorList>
    </citation>
    <scope>NUCLEOTIDE SEQUENCE</scope>
    <source>
        <strain evidence="1">G4-2901</strain>
    </source>
</reference>
<evidence type="ECO:0000313" key="2">
    <source>
        <dbReference type="Proteomes" id="UP000783796"/>
    </source>
</evidence>
<gene>
    <name evidence="1" type="ORF">H9777_11185</name>
</gene>
<dbReference type="Proteomes" id="UP000783796">
    <property type="component" value="Unassembled WGS sequence"/>
</dbReference>
<organism evidence="1 2">
    <name type="scientific">Candidatus Phocaeicola faecigallinarum</name>
    <dbReference type="NCBI Taxonomy" id="2838732"/>
    <lineage>
        <taxon>Bacteria</taxon>
        <taxon>Pseudomonadati</taxon>
        <taxon>Bacteroidota</taxon>
        <taxon>Bacteroidia</taxon>
        <taxon>Bacteroidales</taxon>
        <taxon>Bacteroidaceae</taxon>
        <taxon>Phocaeicola</taxon>
    </lineage>
</organism>
<evidence type="ECO:0000313" key="1">
    <source>
        <dbReference type="EMBL" id="MBU3838847.1"/>
    </source>
</evidence>
<feature type="non-terminal residue" evidence="1">
    <location>
        <position position="1"/>
    </location>
</feature>
<protein>
    <submittedName>
        <fullName evidence="1">Uncharacterized protein</fullName>
    </submittedName>
</protein>
<reference evidence="1" key="1">
    <citation type="journal article" date="2021" name="PeerJ">
        <title>Extensive microbial diversity within the chicken gut microbiome revealed by metagenomics and culture.</title>
        <authorList>
            <person name="Gilroy R."/>
            <person name="Ravi A."/>
            <person name="Getino M."/>
            <person name="Pursley I."/>
            <person name="Horton D.L."/>
            <person name="Alikhan N.F."/>
            <person name="Baker D."/>
            <person name="Gharbi K."/>
            <person name="Hall N."/>
            <person name="Watson M."/>
            <person name="Adriaenssens E.M."/>
            <person name="Foster-Nyarko E."/>
            <person name="Jarju S."/>
            <person name="Secka A."/>
            <person name="Antonio M."/>
            <person name="Oren A."/>
            <person name="Chaudhuri R.R."/>
            <person name="La Ragione R."/>
            <person name="Hildebrand F."/>
            <person name="Pallen M.J."/>
        </authorList>
    </citation>
    <scope>NUCLEOTIDE SEQUENCE</scope>
    <source>
        <strain evidence="1">G4-2901</strain>
    </source>
</reference>
<name>A0A948TCP7_9BACT</name>
<dbReference type="EMBL" id="JAHLFW010000093">
    <property type="protein sequence ID" value="MBU3838847.1"/>
    <property type="molecule type" value="Genomic_DNA"/>
</dbReference>
<proteinExistence type="predicted"/>